<dbReference type="AlphaFoldDB" id="A0A1V9XH75"/>
<protein>
    <submittedName>
        <fullName evidence="1">Uncharacterized protein</fullName>
    </submittedName>
</protein>
<dbReference type="EMBL" id="MNPL01010923">
    <property type="protein sequence ID" value="OQR72849.1"/>
    <property type="molecule type" value="Genomic_DNA"/>
</dbReference>
<proteinExistence type="predicted"/>
<dbReference type="Proteomes" id="UP000192247">
    <property type="component" value="Unassembled WGS sequence"/>
</dbReference>
<reference evidence="1 2" key="1">
    <citation type="journal article" date="2017" name="Gigascience">
        <title>Draft genome of the honey bee ectoparasitic mite, Tropilaelaps mercedesae, is shaped by the parasitic life history.</title>
        <authorList>
            <person name="Dong X."/>
            <person name="Armstrong S.D."/>
            <person name="Xia D."/>
            <person name="Makepeace B.L."/>
            <person name="Darby A.C."/>
            <person name="Kadowaki T."/>
        </authorList>
    </citation>
    <scope>NUCLEOTIDE SEQUENCE [LARGE SCALE GENOMIC DNA]</scope>
    <source>
        <strain evidence="1">Wuxi-XJTLU</strain>
    </source>
</reference>
<accession>A0A1V9XH75</accession>
<dbReference type="InParanoid" id="A0A1V9XH75"/>
<comment type="caution">
    <text evidence="1">The sequence shown here is derived from an EMBL/GenBank/DDBJ whole genome shotgun (WGS) entry which is preliminary data.</text>
</comment>
<name>A0A1V9XH75_9ACAR</name>
<sequence>MRPSYGSGPGQVEVSFACDRCNFTATCRKQFQSHVMQRTCDSGPTKCRISLSRLVRNREAVLTKHTWVIKRTDGAGSQAELDRVNSNCKLPERKLSVHDVSSQLRRSHCLLVRTEVSSEIDNAWGIAWGPCGRLGGVAFRPSGGKITQPSLDEPLCSISLPHIGTNRMNGATPTNLGRLS</sequence>
<evidence type="ECO:0000313" key="2">
    <source>
        <dbReference type="Proteomes" id="UP000192247"/>
    </source>
</evidence>
<keyword evidence="2" id="KW-1185">Reference proteome</keyword>
<organism evidence="1 2">
    <name type="scientific">Tropilaelaps mercedesae</name>
    <dbReference type="NCBI Taxonomy" id="418985"/>
    <lineage>
        <taxon>Eukaryota</taxon>
        <taxon>Metazoa</taxon>
        <taxon>Ecdysozoa</taxon>
        <taxon>Arthropoda</taxon>
        <taxon>Chelicerata</taxon>
        <taxon>Arachnida</taxon>
        <taxon>Acari</taxon>
        <taxon>Parasitiformes</taxon>
        <taxon>Mesostigmata</taxon>
        <taxon>Gamasina</taxon>
        <taxon>Dermanyssoidea</taxon>
        <taxon>Laelapidae</taxon>
        <taxon>Tropilaelaps</taxon>
    </lineage>
</organism>
<gene>
    <name evidence="1" type="ORF">BIW11_10123</name>
</gene>
<evidence type="ECO:0000313" key="1">
    <source>
        <dbReference type="EMBL" id="OQR72849.1"/>
    </source>
</evidence>